<accession>A0A0D7AJC8</accession>
<feature type="non-terminal residue" evidence="1">
    <location>
        <position position="1"/>
    </location>
</feature>
<dbReference type="Proteomes" id="UP000054144">
    <property type="component" value="Unassembled WGS sequence"/>
</dbReference>
<feature type="non-terminal residue" evidence="1">
    <location>
        <position position="176"/>
    </location>
</feature>
<dbReference type="OrthoDB" id="3269417at2759"/>
<organism evidence="1 2">
    <name type="scientific">Fistulina hepatica ATCC 64428</name>
    <dbReference type="NCBI Taxonomy" id="1128425"/>
    <lineage>
        <taxon>Eukaryota</taxon>
        <taxon>Fungi</taxon>
        <taxon>Dikarya</taxon>
        <taxon>Basidiomycota</taxon>
        <taxon>Agaricomycotina</taxon>
        <taxon>Agaricomycetes</taxon>
        <taxon>Agaricomycetidae</taxon>
        <taxon>Agaricales</taxon>
        <taxon>Fistulinaceae</taxon>
        <taxon>Fistulina</taxon>
    </lineage>
</organism>
<name>A0A0D7AJC8_9AGAR</name>
<dbReference type="EMBL" id="KN881647">
    <property type="protein sequence ID" value="KIY51864.1"/>
    <property type="molecule type" value="Genomic_DNA"/>
</dbReference>
<proteinExistence type="predicted"/>
<sequence length="176" mass="20174">RMRDIPPFGVDTIRRFSSNTSEMKKLAARDFEDILQCCIPAFEGLLQKDEDNNRLLTLLYRTAEWHGHAKLRLHTDQTLKHLEMLTKEYGRLIRDFCKFANDEGQYNTVELPKEVNARVRNQVGSNLGTASGNTAGISTRRARKLNINTYKWHAMGDYSSTIRLFGATDSYSTQVV</sequence>
<dbReference type="AlphaFoldDB" id="A0A0D7AJC8"/>
<protein>
    <submittedName>
        <fullName evidence="1">Uncharacterized protein</fullName>
    </submittedName>
</protein>
<reference evidence="1 2" key="1">
    <citation type="journal article" date="2015" name="Fungal Genet. Biol.">
        <title>Evolution of novel wood decay mechanisms in Agaricales revealed by the genome sequences of Fistulina hepatica and Cylindrobasidium torrendii.</title>
        <authorList>
            <person name="Floudas D."/>
            <person name="Held B.W."/>
            <person name="Riley R."/>
            <person name="Nagy L.G."/>
            <person name="Koehler G."/>
            <person name="Ransdell A.S."/>
            <person name="Younus H."/>
            <person name="Chow J."/>
            <person name="Chiniquy J."/>
            <person name="Lipzen A."/>
            <person name="Tritt A."/>
            <person name="Sun H."/>
            <person name="Haridas S."/>
            <person name="LaButti K."/>
            <person name="Ohm R.A."/>
            <person name="Kues U."/>
            <person name="Blanchette R.A."/>
            <person name="Grigoriev I.V."/>
            <person name="Minto R.E."/>
            <person name="Hibbett D.S."/>
        </authorList>
    </citation>
    <scope>NUCLEOTIDE SEQUENCE [LARGE SCALE GENOMIC DNA]</scope>
    <source>
        <strain evidence="1 2">ATCC 64428</strain>
    </source>
</reference>
<evidence type="ECO:0000313" key="1">
    <source>
        <dbReference type="EMBL" id="KIY51864.1"/>
    </source>
</evidence>
<gene>
    <name evidence="1" type="ORF">FISHEDRAFT_25104</name>
</gene>
<keyword evidence="2" id="KW-1185">Reference proteome</keyword>
<evidence type="ECO:0000313" key="2">
    <source>
        <dbReference type="Proteomes" id="UP000054144"/>
    </source>
</evidence>